<organism evidence="5 6">
    <name type="scientific">Anopheles christyi</name>
    <dbReference type="NCBI Taxonomy" id="43041"/>
    <lineage>
        <taxon>Eukaryota</taxon>
        <taxon>Metazoa</taxon>
        <taxon>Ecdysozoa</taxon>
        <taxon>Arthropoda</taxon>
        <taxon>Hexapoda</taxon>
        <taxon>Insecta</taxon>
        <taxon>Pterygota</taxon>
        <taxon>Neoptera</taxon>
        <taxon>Endopterygota</taxon>
        <taxon>Diptera</taxon>
        <taxon>Nematocera</taxon>
        <taxon>Culicoidea</taxon>
        <taxon>Culicidae</taxon>
        <taxon>Anophelinae</taxon>
        <taxon>Anopheles</taxon>
    </lineage>
</organism>
<keyword evidence="3" id="KW-0812">Transmembrane</keyword>
<feature type="compositionally biased region" description="Basic and acidic residues" evidence="2">
    <location>
        <begin position="251"/>
        <end position="268"/>
    </location>
</feature>
<feature type="region of interest" description="Disordered" evidence="2">
    <location>
        <begin position="178"/>
        <end position="204"/>
    </location>
</feature>
<keyword evidence="1" id="KW-0175">Coiled coil</keyword>
<evidence type="ECO:0000256" key="2">
    <source>
        <dbReference type="SAM" id="MobiDB-lite"/>
    </source>
</evidence>
<evidence type="ECO:0000313" key="6">
    <source>
        <dbReference type="Proteomes" id="UP000075881"/>
    </source>
</evidence>
<evidence type="ECO:0000313" key="5">
    <source>
        <dbReference type="EnsemblMetazoa" id="ACHR003830-PA"/>
    </source>
</evidence>
<dbReference type="STRING" id="43041.A0A182JZ98"/>
<feature type="domain" description="UBX" evidence="4">
    <location>
        <begin position="490"/>
        <end position="568"/>
    </location>
</feature>
<dbReference type="Pfam" id="PF00789">
    <property type="entry name" value="UBX"/>
    <property type="match status" value="1"/>
</dbReference>
<keyword evidence="3" id="KW-1133">Transmembrane helix</keyword>
<dbReference type="VEuPathDB" id="VectorBase:ACHR003830"/>
<dbReference type="AlphaFoldDB" id="A0A182JZ98"/>
<dbReference type="InterPro" id="IPR042774">
    <property type="entry name" value="UBXN6_PUB"/>
</dbReference>
<dbReference type="PANTHER" id="PTHR23153">
    <property type="entry name" value="UBX-RELATED"/>
    <property type="match status" value="1"/>
</dbReference>
<dbReference type="CDD" id="cd16119">
    <property type="entry name" value="UBX_UBXN6"/>
    <property type="match status" value="1"/>
</dbReference>
<dbReference type="GO" id="GO:0005737">
    <property type="term" value="C:cytoplasm"/>
    <property type="evidence" value="ECO:0007669"/>
    <property type="project" value="TreeGrafter"/>
</dbReference>
<dbReference type="PROSITE" id="PS50033">
    <property type="entry name" value="UBX"/>
    <property type="match status" value="1"/>
</dbReference>
<dbReference type="SUPFAM" id="SSF143503">
    <property type="entry name" value="PUG domain-like"/>
    <property type="match status" value="1"/>
</dbReference>
<dbReference type="EnsemblMetazoa" id="ACHR003830-RA">
    <property type="protein sequence ID" value="ACHR003830-PA"/>
    <property type="gene ID" value="ACHR003830"/>
</dbReference>
<dbReference type="PANTHER" id="PTHR23153:SF38">
    <property type="entry name" value="UBX DOMAIN-CONTAINING PROTEIN 6"/>
    <property type="match status" value="1"/>
</dbReference>
<dbReference type="SMART" id="SM00580">
    <property type="entry name" value="PUG"/>
    <property type="match status" value="1"/>
</dbReference>
<feature type="transmembrane region" description="Helical" evidence="3">
    <location>
        <begin position="107"/>
        <end position="127"/>
    </location>
</feature>
<dbReference type="CDD" id="cd10460">
    <property type="entry name" value="PUB_UBXD1"/>
    <property type="match status" value="1"/>
</dbReference>
<dbReference type="Proteomes" id="UP000075881">
    <property type="component" value="Unassembled WGS sequence"/>
</dbReference>
<dbReference type="SUPFAM" id="SSF54236">
    <property type="entry name" value="Ubiquitin-like"/>
    <property type="match status" value="1"/>
</dbReference>
<dbReference type="InterPro" id="IPR018997">
    <property type="entry name" value="PUB_domain"/>
</dbReference>
<feature type="region of interest" description="Disordered" evidence="2">
    <location>
        <begin position="32"/>
        <end position="64"/>
    </location>
</feature>
<proteinExistence type="predicted"/>
<evidence type="ECO:0000256" key="3">
    <source>
        <dbReference type="SAM" id="Phobius"/>
    </source>
</evidence>
<sequence length="592" mass="66814">MFFDALTSLNITKVLSDYLLIVSNSVRRQFTPASPPPSPALPGAAAPPPTSATGQEASGESVGDGSGTYEVNLLTTGWCFLCETLQLAKVAFSSGARWLDLTDFQLFLLQIFVSILVALLVLIALSWRKYGNRITNRFIRPRAYAEDLETPPKMAPSKIKNFLLRKKAEAKLKLGVAGPGRKLNSDAPPPSSSKASTSKQKDVYIPPKRNELTVEAKAAANAAMARFEGKDKKEFNTSLAAIRAQVRKELEAEKKAKEAGHTSEHETAEQDTNEQESRKDYAVQGVFFRCPMIGDEILPYKEWKGRIKEFLYEQLAAERGLTACLIIYNCNPKDKAEVCIETLTKCIENIVNNPTEEKYKKIRMTNRMFCDKIKVCEGSLDFLHAAGFAEIELDGEPHLIWSEDSLDPECSLEVLLEALKASEPIPVELDRNLQVLLPSQVKRNYLPTDFFRISPEEIKREQQLRTEALEQAQILKTKAMREKEELRTINRYKFSLIRVRFPNGVYLQGTFNVYEKFGQVFEFVQSCLMHESADFSLVSPGGIKFDDPEDLDKSLYDLRLVPTVVFNFCYESESKSLTDFLKEELMLLIQSF</sequence>
<evidence type="ECO:0000259" key="4">
    <source>
        <dbReference type="PROSITE" id="PS50033"/>
    </source>
</evidence>
<reference evidence="6" key="1">
    <citation type="submission" date="2013-03" db="EMBL/GenBank/DDBJ databases">
        <title>The Genome Sequence of Anopheles christyi ACHKN1017.</title>
        <authorList>
            <consortium name="The Broad Institute Genomics Platform"/>
            <person name="Neafsey D.E."/>
            <person name="Besansky N."/>
            <person name="Walker B."/>
            <person name="Young S.K."/>
            <person name="Zeng Q."/>
            <person name="Gargeya S."/>
            <person name="Fitzgerald M."/>
            <person name="Haas B."/>
            <person name="Abouelleil A."/>
            <person name="Allen A.W."/>
            <person name="Alvarado L."/>
            <person name="Arachchi H.M."/>
            <person name="Berlin A.M."/>
            <person name="Chapman S.B."/>
            <person name="Gainer-Dewar J."/>
            <person name="Goldberg J."/>
            <person name="Griggs A."/>
            <person name="Gujja S."/>
            <person name="Hansen M."/>
            <person name="Howarth C."/>
            <person name="Imamovic A."/>
            <person name="Ireland A."/>
            <person name="Larimer J."/>
            <person name="McCowan C."/>
            <person name="Murphy C."/>
            <person name="Pearson M."/>
            <person name="Poon T.W."/>
            <person name="Priest M."/>
            <person name="Roberts A."/>
            <person name="Saif S."/>
            <person name="Shea T."/>
            <person name="Sisk P."/>
            <person name="Sykes S."/>
            <person name="Wortman J."/>
            <person name="Nusbaum C."/>
            <person name="Birren B."/>
        </authorList>
    </citation>
    <scope>NUCLEOTIDE SEQUENCE [LARGE SCALE GENOMIC DNA]</scope>
    <source>
        <strain evidence="6">ACHKN1017</strain>
    </source>
</reference>
<name>A0A182JZ98_9DIPT</name>
<keyword evidence="3" id="KW-0472">Membrane</keyword>
<dbReference type="Gene3D" id="1.20.58.2190">
    <property type="match status" value="1"/>
</dbReference>
<feature type="compositionally biased region" description="Pro residues" evidence="2">
    <location>
        <begin position="33"/>
        <end position="50"/>
    </location>
</feature>
<dbReference type="InterPro" id="IPR001012">
    <property type="entry name" value="UBX_dom"/>
</dbReference>
<dbReference type="InterPro" id="IPR036339">
    <property type="entry name" value="PUB-like_dom_sf"/>
</dbReference>
<feature type="coiled-coil region" evidence="1">
    <location>
        <begin position="458"/>
        <end position="489"/>
    </location>
</feature>
<protein>
    <recommendedName>
        <fullName evidence="4">UBX domain-containing protein</fullName>
    </recommendedName>
</protein>
<keyword evidence="6" id="KW-1185">Reference proteome</keyword>
<evidence type="ECO:0000256" key="1">
    <source>
        <dbReference type="SAM" id="Coils"/>
    </source>
</evidence>
<accession>A0A182JZ98</accession>
<dbReference type="Gene3D" id="3.10.20.90">
    <property type="entry name" value="Phosphatidylinositol 3-kinase Catalytic Subunit, Chain A, domain 1"/>
    <property type="match status" value="1"/>
</dbReference>
<reference evidence="5" key="2">
    <citation type="submission" date="2020-05" db="UniProtKB">
        <authorList>
            <consortium name="EnsemblMetazoa"/>
        </authorList>
    </citation>
    <scope>IDENTIFICATION</scope>
    <source>
        <strain evidence="5">ACHKN1017</strain>
    </source>
</reference>
<dbReference type="InterPro" id="IPR029071">
    <property type="entry name" value="Ubiquitin-like_domsf"/>
</dbReference>
<dbReference type="Pfam" id="PF09409">
    <property type="entry name" value="PUB"/>
    <property type="match status" value="1"/>
</dbReference>
<feature type="region of interest" description="Disordered" evidence="2">
    <location>
        <begin position="251"/>
        <end position="278"/>
    </location>
</feature>